<dbReference type="InterPro" id="IPR050083">
    <property type="entry name" value="HtpX_protease"/>
</dbReference>
<evidence type="ECO:0000313" key="15">
    <source>
        <dbReference type="Proteomes" id="UP000317940"/>
    </source>
</evidence>
<keyword evidence="6 11" id="KW-0378">Hydrolase</keyword>
<dbReference type="Proteomes" id="UP000317940">
    <property type="component" value="Unassembled WGS sequence"/>
</dbReference>
<reference evidence="14 15" key="1">
    <citation type="submission" date="2019-06" db="EMBL/GenBank/DDBJ databases">
        <title>Sequencing the genomes of 1000 actinobacteria strains.</title>
        <authorList>
            <person name="Klenk H.-P."/>
        </authorList>
    </citation>
    <scope>NUCLEOTIDE SEQUENCE [LARGE SCALE GENOMIC DNA]</scope>
    <source>
        <strain evidence="14 15">DSM 44826</strain>
    </source>
</reference>
<dbReference type="Pfam" id="PF01435">
    <property type="entry name" value="Peptidase_M48"/>
    <property type="match status" value="1"/>
</dbReference>
<dbReference type="PANTHER" id="PTHR43221:SF1">
    <property type="entry name" value="PROTEASE HTPX"/>
    <property type="match status" value="1"/>
</dbReference>
<keyword evidence="8 12" id="KW-1133">Transmembrane helix</keyword>
<evidence type="ECO:0000256" key="11">
    <source>
        <dbReference type="RuleBase" id="RU003983"/>
    </source>
</evidence>
<dbReference type="CDD" id="cd07328">
    <property type="entry name" value="M48_Ste24p_like"/>
    <property type="match status" value="1"/>
</dbReference>
<comment type="similarity">
    <text evidence="11">Belongs to the peptidase M48 family.</text>
</comment>
<keyword evidence="9 11" id="KW-0482">Metalloprotease</keyword>
<protein>
    <submittedName>
        <fullName evidence="14">Zn-dependent protease with chaperone function</fullName>
    </submittedName>
</protein>
<evidence type="ECO:0000256" key="1">
    <source>
        <dbReference type="ARBA" id="ARBA00004651"/>
    </source>
</evidence>
<dbReference type="PANTHER" id="PTHR43221">
    <property type="entry name" value="PROTEASE HTPX"/>
    <property type="match status" value="1"/>
</dbReference>
<evidence type="ECO:0000256" key="6">
    <source>
        <dbReference type="ARBA" id="ARBA00022801"/>
    </source>
</evidence>
<evidence type="ECO:0000256" key="5">
    <source>
        <dbReference type="ARBA" id="ARBA00022723"/>
    </source>
</evidence>
<keyword evidence="2" id="KW-1003">Cell membrane</keyword>
<dbReference type="RefSeq" id="WP_145910680.1">
    <property type="nucleotide sequence ID" value="NZ_BAAAMZ010000001.1"/>
</dbReference>
<feature type="transmembrane region" description="Helical" evidence="12">
    <location>
        <begin position="76"/>
        <end position="101"/>
    </location>
</feature>
<accession>A0A561SFT8</accession>
<dbReference type="GO" id="GO:0006508">
    <property type="term" value="P:proteolysis"/>
    <property type="evidence" value="ECO:0007669"/>
    <property type="project" value="UniProtKB-KW"/>
</dbReference>
<evidence type="ECO:0000256" key="7">
    <source>
        <dbReference type="ARBA" id="ARBA00022833"/>
    </source>
</evidence>
<keyword evidence="15" id="KW-1185">Reference proteome</keyword>
<evidence type="ECO:0000256" key="12">
    <source>
        <dbReference type="SAM" id="Phobius"/>
    </source>
</evidence>
<dbReference type="AlphaFoldDB" id="A0A561SFT8"/>
<dbReference type="GO" id="GO:0046872">
    <property type="term" value="F:metal ion binding"/>
    <property type="evidence" value="ECO:0007669"/>
    <property type="project" value="UniProtKB-KW"/>
</dbReference>
<evidence type="ECO:0000256" key="3">
    <source>
        <dbReference type="ARBA" id="ARBA00022670"/>
    </source>
</evidence>
<keyword evidence="5" id="KW-0479">Metal-binding</keyword>
<proteinExistence type="inferred from homology"/>
<comment type="subcellular location">
    <subcellularLocation>
        <location evidence="1">Cell membrane</location>
        <topology evidence="1">Multi-pass membrane protein</topology>
    </subcellularLocation>
</comment>
<evidence type="ECO:0000256" key="10">
    <source>
        <dbReference type="ARBA" id="ARBA00023136"/>
    </source>
</evidence>
<evidence type="ECO:0000256" key="9">
    <source>
        <dbReference type="ARBA" id="ARBA00023049"/>
    </source>
</evidence>
<evidence type="ECO:0000256" key="2">
    <source>
        <dbReference type="ARBA" id="ARBA00022475"/>
    </source>
</evidence>
<name>A0A561SFT8_9ACTN</name>
<feature type="domain" description="Peptidase M48" evidence="13">
    <location>
        <begin position="185"/>
        <end position="386"/>
    </location>
</feature>
<evidence type="ECO:0000259" key="13">
    <source>
        <dbReference type="Pfam" id="PF01435"/>
    </source>
</evidence>
<keyword evidence="7 11" id="KW-0862">Zinc</keyword>
<evidence type="ECO:0000256" key="8">
    <source>
        <dbReference type="ARBA" id="ARBA00022989"/>
    </source>
</evidence>
<comment type="caution">
    <text evidence="14">The sequence shown here is derived from an EMBL/GenBank/DDBJ whole genome shotgun (WGS) entry which is preliminary data.</text>
</comment>
<dbReference type="OrthoDB" id="7870694at2"/>
<dbReference type="Gene3D" id="3.30.2010.10">
    <property type="entry name" value="Metalloproteases ('zincins'), catalytic domain"/>
    <property type="match status" value="1"/>
</dbReference>
<keyword evidence="3 11" id="KW-0645">Protease</keyword>
<organism evidence="14 15">
    <name type="scientific">Kitasatospora viridis</name>
    <dbReference type="NCBI Taxonomy" id="281105"/>
    <lineage>
        <taxon>Bacteria</taxon>
        <taxon>Bacillati</taxon>
        <taxon>Actinomycetota</taxon>
        <taxon>Actinomycetes</taxon>
        <taxon>Kitasatosporales</taxon>
        <taxon>Streptomycetaceae</taxon>
        <taxon>Kitasatospora</taxon>
    </lineage>
</organism>
<dbReference type="InterPro" id="IPR001915">
    <property type="entry name" value="Peptidase_M48"/>
</dbReference>
<dbReference type="GO" id="GO:0004222">
    <property type="term" value="F:metalloendopeptidase activity"/>
    <property type="evidence" value="ECO:0007669"/>
    <property type="project" value="InterPro"/>
</dbReference>
<keyword evidence="10 12" id="KW-0472">Membrane</keyword>
<gene>
    <name evidence="14" type="ORF">FHX73_15372</name>
</gene>
<comment type="cofactor">
    <cofactor evidence="11">
        <name>Zn(2+)</name>
        <dbReference type="ChEBI" id="CHEBI:29105"/>
    </cofactor>
    <text evidence="11">Binds 1 zinc ion per subunit.</text>
</comment>
<dbReference type="EMBL" id="VIWT01000005">
    <property type="protein sequence ID" value="TWF73745.1"/>
    <property type="molecule type" value="Genomic_DNA"/>
</dbReference>
<evidence type="ECO:0000256" key="4">
    <source>
        <dbReference type="ARBA" id="ARBA00022692"/>
    </source>
</evidence>
<sequence length="426" mass="46972">MSFTTVSRACPNCAAPIESDSRFTDWCPGCDWNLGAEAPAPGRRAERCRARDRARVEALYQRLAASESQESGRHGAAWLAAVLIAGLVHLWTLAVLAGSLWLLLQPAAPLKGLGVVGLALAWLLRPRLGRWRRDPAALDRDRAPALYALLDRTADQLGTRRPDRIRITGAWNASYRRAGLRRRVEVTLGLPLWTVLTGPERIALLGHELGHGSNGDARRGFWLETALRTLEAWYQLLTPRSGEAFLGYRARRAATDALASALLNWLALPVRWVHGVLYRLTMRSSQRAEYRADDLAARAGSSADAATMLGKLLLGPGVATRITQQRAAHQHTRPGAGEDPAERFWTGLREYVDSIPGTERERRARLGERGMSAVDTSHPPTHLRVRMRAERPAQAALVTADATEWDAIHAELAPARRRVAEQLLGI</sequence>
<keyword evidence="4 12" id="KW-0812">Transmembrane</keyword>
<feature type="transmembrane region" description="Helical" evidence="12">
    <location>
        <begin position="107"/>
        <end position="124"/>
    </location>
</feature>
<evidence type="ECO:0000313" key="14">
    <source>
        <dbReference type="EMBL" id="TWF73745.1"/>
    </source>
</evidence>
<dbReference type="GO" id="GO:0005886">
    <property type="term" value="C:plasma membrane"/>
    <property type="evidence" value="ECO:0007669"/>
    <property type="project" value="UniProtKB-SubCell"/>
</dbReference>